<dbReference type="GO" id="GO:0005886">
    <property type="term" value="C:plasma membrane"/>
    <property type="evidence" value="ECO:0007669"/>
    <property type="project" value="TreeGrafter"/>
</dbReference>
<protein>
    <submittedName>
        <fullName evidence="3">NAD(P)H-binding protein</fullName>
    </submittedName>
</protein>
<dbReference type="PANTHER" id="PTHR12286">
    <property type="entry name" value="SACCHAROPINE DEHYDROGENASE-LIKE OXIDOREDUCTASE"/>
    <property type="match status" value="1"/>
</dbReference>
<feature type="domain" description="Saccharopine dehydrogenase NADP binding" evidence="2">
    <location>
        <begin position="7"/>
        <end position="135"/>
    </location>
</feature>
<dbReference type="PANTHER" id="PTHR12286:SF5">
    <property type="entry name" value="SACCHAROPINE DEHYDROGENASE-LIKE OXIDOREDUCTASE"/>
    <property type="match status" value="1"/>
</dbReference>
<dbReference type="SUPFAM" id="SSF51735">
    <property type="entry name" value="NAD(P)-binding Rossmann-fold domains"/>
    <property type="match status" value="1"/>
</dbReference>
<dbReference type="InterPro" id="IPR036291">
    <property type="entry name" value="NAD(P)-bd_dom_sf"/>
</dbReference>
<name>A0A6H1UCM2_9GAMM</name>
<comment type="similarity">
    <text evidence="1">Belongs to the saccharopine dehydrogenase family. Enoyl reductase subfamily.</text>
</comment>
<evidence type="ECO:0000313" key="4">
    <source>
        <dbReference type="Proteomes" id="UP000501602"/>
    </source>
</evidence>
<dbReference type="Proteomes" id="UP000501602">
    <property type="component" value="Chromosome"/>
</dbReference>
<dbReference type="AlphaFoldDB" id="A0A6H1UCM2"/>
<dbReference type="InterPro" id="IPR051276">
    <property type="entry name" value="Saccharopine_DH-like_oxidrdct"/>
</dbReference>
<proteinExistence type="inferred from homology"/>
<evidence type="ECO:0000256" key="1">
    <source>
        <dbReference type="ARBA" id="ARBA00010591"/>
    </source>
</evidence>
<accession>A0A6H1UCM2</accession>
<evidence type="ECO:0000313" key="3">
    <source>
        <dbReference type="EMBL" id="QIZ76103.1"/>
    </source>
</evidence>
<dbReference type="InterPro" id="IPR005097">
    <property type="entry name" value="Sacchrp_dh_NADP-bd"/>
</dbReference>
<dbReference type="FunFam" id="3.40.50.720:FF:000413">
    <property type="entry name" value="Trans-acting enoyl reductase"/>
    <property type="match status" value="1"/>
</dbReference>
<keyword evidence="4" id="KW-1185">Reference proteome</keyword>
<reference evidence="3 4" key="1">
    <citation type="submission" date="2020-04" db="EMBL/GenBank/DDBJ databases">
        <title>Ferrimonas sp. S7 isolated from sea water.</title>
        <authorList>
            <person name="Bae S.S."/>
            <person name="Baek K."/>
        </authorList>
    </citation>
    <scope>NUCLEOTIDE SEQUENCE [LARGE SCALE GENOMIC DNA]</scope>
    <source>
        <strain evidence="3 4">S7</strain>
    </source>
</reference>
<evidence type="ECO:0000259" key="2">
    <source>
        <dbReference type="Pfam" id="PF03435"/>
    </source>
</evidence>
<dbReference type="KEGG" id="fes:HER31_03880"/>
<gene>
    <name evidence="3" type="ORF">HER31_03880</name>
</gene>
<dbReference type="GO" id="GO:0009247">
    <property type="term" value="P:glycolipid biosynthetic process"/>
    <property type="evidence" value="ECO:0007669"/>
    <property type="project" value="TreeGrafter"/>
</dbReference>
<dbReference type="Pfam" id="PF03435">
    <property type="entry name" value="Sacchrp_dh_NADP"/>
    <property type="match status" value="1"/>
</dbReference>
<dbReference type="EMBL" id="CP051180">
    <property type="protein sequence ID" value="QIZ76103.1"/>
    <property type="molecule type" value="Genomic_DNA"/>
</dbReference>
<sequence length="390" mass="41051">MDKQIDVVIYGATGFTGQLVAEYLQRAYHGSELRWAMAGRNLDKLTSVKRELAIDDAVPLIVADSTDTDSLAAMVAQAKVVIAAAGPYQLYGEPLVAACVAAGTDYVDLCGEPSWMRQMIDTYRSHAQESGARIVHSCGFDSVPSDLGVFQLQQLAKNEFGKPFTRVKGRVEAMQGGPSGGTVASFMVSAGAAKKDPAIGALMVNPFALTPGFEGPKQPSGMKPVFDEELNSWASSFVMAVINTKNVHRSNAMMGHPYGTDFQYDEMIATGPGDKGEQVAIALSKGDGLVGKGTPPAPGEGPSKQEQQDGFFTLAFHGNSDSGQATVRVSGDKDPGYGCTSMMIAESALCLLEQGGKLGGGFFTPASAMGAALLNRLSAKKVLTFKQQLG</sequence>
<dbReference type="RefSeq" id="WP_168659363.1">
    <property type="nucleotide sequence ID" value="NZ_CP051180.1"/>
</dbReference>
<dbReference type="Gene3D" id="3.40.50.720">
    <property type="entry name" value="NAD(P)-binding Rossmann-like Domain"/>
    <property type="match status" value="1"/>
</dbReference>
<organism evidence="3 4">
    <name type="scientific">Ferrimonas lipolytica</name>
    <dbReference type="NCBI Taxonomy" id="2724191"/>
    <lineage>
        <taxon>Bacteria</taxon>
        <taxon>Pseudomonadati</taxon>
        <taxon>Pseudomonadota</taxon>
        <taxon>Gammaproteobacteria</taxon>
        <taxon>Alteromonadales</taxon>
        <taxon>Ferrimonadaceae</taxon>
        <taxon>Ferrimonas</taxon>
    </lineage>
</organism>